<dbReference type="Proteomes" id="UP000321089">
    <property type="component" value="Unassembled WGS sequence"/>
</dbReference>
<dbReference type="AlphaFoldDB" id="A0A512TR46"/>
<evidence type="ECO:0008006" key="3">
    <source>
        <dbReference type="Google" id="ProtNLM"/>
    </source>
</evidence>
<accession>A0A512TR46</accession>
<name>A0A512TR46_CLOBU</name>
<gene>
    <name evidence="1" type="ORF">CBU02nite_29740</name>
</gene>
<organism evidence="1 2">
    <name type="scientific">Clostridium butyricum</name>
    <dbReference type="NCBI Taxonomy" id="1492"/>
    <lineage>
        <taxon>Bacteria</taxon>
        <taxon>Bacillati</taxon>
        <taxon>Bacillota</taxon>
        <taxon>Clostridia</taxon>
        <taxon>Eubacteriales</taxon>
        <taxon>Clostridiaceae</taxon>
        <taxon>Clostridium</taxon>
    </lineage>
</organism>
<dbReference type="Pfam" id="PF10076">
    <property type="entry name" value="Phage_Mu_Gp48"/>
    <property type="match status" value="1"/>
</dbReference>
<dbReference type="InterPro" id="IPR018755">
    <property type="entry name" value="Phage_Mu_Gp48"/>
</dbReference>
<proteinExistence type="predicted"/>
<sequence length="205" mass="24261">MYYGQSKYGVSKYAENMPSEEELKKYFVNLYKYVPQFIYELPEMEAIYYVEGLELGLLKWQIEDVLKQFNVYTATWGLRIYEDKYGIQYNPSMSYESRREVIKAAIRGKGVADTYRIKIVAESFSGGECNVIRHDREKYFTIQFVGIKGIPTNMQALINEIKKIKPSHMGFDFKYTYTSWDYLDSKNLPYNNADKITWNDIEIFD</sequence>
<evidence type="ECO:0000313" key="2">
    <source>
        <dbReference type="Proteomes" id="UP000321089"/>
    </source>
</evidence>
<dbReference type="EMBL" id="BKBC01000049">
    <property type="protein sequence ID" value="GEQ22468.1"/>
    <property type="molecule type" value="Genomic_DNA"/>
</dbReference>
<comment type="caution">
    <text evidence="1">The sequence shown here is derived from an EMBL/GenBank/DDBJ whole genome shotgun (WGS) entry which is preliminary data.</text>
</comment>
<evidence type="ECO:0000313" key="1">
    <source>
        <dbReference type="EMBL" id="GEQ22468.1"/>
    </source>
</evidence>
<dbReference type="RefSeq" id="WP_146868911.1">
    <property type="nucleotide sequence ID" value="NZ_BKBC01000049.1"/>
</dbReference>
<reference evidence="1 2" key="1">
    <citation type="submission" date="2019-07" db="EMBL/GenBank/DDBJ databases">
        <title>Whole genome shotgun sequence of Clostridium butyricum NBRC 3858.</title>
        <authorList>
            <person name="Hosoyama A."/>
            <person name="Uohara A."/>
            <person name="Ohji S."/>
            <person name="Ichikawa N."/>
        </authorList>
    </citation>
    <scope>NUCLEOTIDE SEQUENCE [LARGE SCALE GENOMIC DNA]</scope>
    <source>
        <strain evidence="1 2">NBRC 3858</strain>
    </source>
</reference>
<protein>
    <recommendedName>
        <fullName evidence="3">DUF2313 domain-containing protein</fullName>
    </recommendedName>
</protein>